<reference evidence="1 2" key="1">
    <citation type="journal article" date="2014" name="Genome Announc.">
        <title>Draft Genome Sequence of Xylella fastidiosa Pear Leaf Scorch Strain in Taiwan.</title>
        <authorList>
            <person name="Su C.C."/>
            <person name="Deng W.L."/>
            <person name="Jan F.J."/>
            <person name="Chang C.J."/>
            <person name="Huang H."/>
            <person name="Chen J."/>
        </authorList>
    </citation>
    <scope>NUCLEOTIDE SEQUENCE [LARGE SCALE GENOMIC DNA]</scope>
    <source>
        <strain evidence="1 2">PLS229</strain>
    </source>
</reference>
<dbReference type="Proteomes" id="UP000020406">
    <property type="component" value="Unassembled WGS sequence"/>
</dbReference>
<dbReference type="EMBL" id="JDSQ01000010">
    <property type="protein sequence ID" value="EWS78131.1"/>
    <property type="molecule type" value="Genomic_DNA"/>
</dbReference>
<evidence type="ECO:0000313" key="2">
    <source>
        <dbReference type="Proteomes" id="UP000020406"/>
    </source>
</evidence>
<gene>
    <name evidence="1" type="ORF">AF72_07325</name>
</gene>
<name>Z9JJX5_9GAMM</name>
<dbReference type="AlphaFoldDB" id="Z9JJX5"/>
<organism evidence="1 2">
    <name type="scientific">Xylella taiwanensis</name>
    <dbReference type="NCBI Taxonomy" id="1444770"/>
    <lineage>
        <taxon>Bacteria</taxon>
        <taxon>Pseudomonadati</taxon>
        <taxon>Pseudomonadota</taxon>
        <taxon>Gammaproteobacteria</taxon>
        <taxon>Lysobacterales</taxon>
        <taxon>Lysobacteraceae</taxon>
        <taxon>Xylella</taxon>
    </lineage>
</organism>
<proteinExistence type="predicted"/>
<comment type="caution">
    <text evidence="1">The sequence shown here is derived from an EMBL/GenBank/DDBJ whole genome shotgun (WGS) entry which is preliminary data.</text>
</comment>
<protein>
    <submittedName>
        <fullName evidence="1">Uncharacterized protein</fullName>
    </submittedName>
</protein>
<evidence type="ECO:0000313" key="1">
    <source>
        <dbReference type="EMBL" id="EWS78131.1"/>
    </source>
</evidence>
<accession>Z9JJX5</accession>
<sequence>MWGQVSIVLDRGDTDILAQTYVKTVISAMVYALGCTDTAIGVLIIGVKCDGVRGQ</sequence>